<reference evidence="6 7" key="1">
    <citation type="submission" date="2008-03" db="EMBL/GenBank/DDBJ databases">
        <title>Complete sequence of Leptothrix cholodnii SP-6.</title>
        <authorList>
            <consortium name="US DOE Joint Genome Institute"/>
            <person name="Copeland A."/>
            <person name="Lucas S."/>
            <person name="Lapidus A."/>
            <person name="Glavina del Rio T."/>
            <person name="Dalin E."/>
            <person name="Tice H."/>
            <person name="Bruce D."/>
            <person name="Goodwin L."/>
            <person name="Pitluck S."/>
            <person name="Chertkov O."/>
            <person name="Brettin T."/>
            <person name="Detter J.C."/>
            <person name="Han C."/>
            <person name="Kuske C.R."/>
            <person name="Schmutz J."/>
            <person name="Larimer F."/>
            <person name="Land M."/>
            <person name="Hauser L."/>
            <person name="Kyrpides N."/>
            <person name="Lykidis A."/>
            <person name="Emerson D."/>
            <person name="Richardson P."/>
        </authorList>
    </citation>
    <scope>NUCLEOTIDE SEQUENCE [LARGE SCALE GENOMIC DNA]</scope>
    <source>
        <strain evidence="7">ATCC 51168 / LMG 8142 / SP-6</strain>
    </source>
</reference>
<dbReference type="HOGENOM" id="CLU_093399_0_0_4"/>
<dbReference type="InterPro" id="IPR036390">
    <property type="entry name" value="WH_DNA-bd_sf"/>
</dbReference>
<dbReference type="Pfam" id="PF00027">
    <property type="entry name" value="cNMP_binding"/>
    <property type="match status" value="1"/>
</dbReference>
<dbReference type="Pfam" id="PF13545">
    <property type="entry name" value="HTH_Crp_2"/>
    <property type="match status" value="1"/>
</dbReference>
<organism evidence="6 7">
    <name type="scientific">Leptothrix cholodnii (strain ATCC 51168 / LMG 8142 / SP-6)</name>
    <name type="common">Leptothrix discophora (strain SP-6)</name>
    <dbReference type="NCBI Taxonomy" id="395495"/>
    <lineage>
        <taxon>Bacteria</taxon>
        <taxon>Pseudomonadati</taxon>
        <taxon>Pseudomonadota</taxon>
        <taxon>Betaproteobacteria</taxon>
        <taxon>Burkholderiales</taxon>
        <taxon>Sphaerotilaceae</taxon>
        <taxon>Leptothrix</taxon>
    </lineage>
</organism>
<feature type="domain" description="Cyclic nucleotide-binding" evidence="4">
    <location>
        <begin position="6"/>
        <end position="122"/>
    </location>
</feature>
<keyword evidence="1" id="KW-0805">Transcription regulation</keyword>
<dbReference type="SUPFAM" id="SSF46785">
    <property type="entry name" value="Winged helix' DNA-binding domain"/>
    <property type="match status" value="1"/>
</dbReference>
<evidence type="ECO:0000313" key="6">
    <source>
        <dbReference type="EMBL" id="ACB35839.1"/>
    </source>
</evidence>
<dbReference type="GO" id="GO:0005829">
    <property type="term" value="C:cytosol"/>
    <property type="evidence" value="ECO:0007669"/>
    <property type="project" value="TreeGrafter"/>
</dbReference>
<dbReference type="EMBL" id="CP001013">
    <property type="protein sequence ID" value="ACB35839.1"/>
    <property type="molecule type" value="Genomic_DNA"/>
</dbReference>
<dbReference type="InterPro" id="IPR036388">
    <property type="entry name" value="WH-like_DNA-bd_sf"/>
</dbReference>
<protein>
    <submittedName>
        <fullName evidence="6">Transcriptional regulator, Crp/Fnr family</fullName>
    </submittedName>
</protein>
<name>B1Y4D8_LEPCP</name>
<proteinExistence type="predicted"/>
<dbReference type="SUPFAM" id="SSF51206">
    <property type="entry name" value="cAMP-binding domain-like"/>
    <property type="match status" value="1"/>
</dbReference>
<dbReference type="Gene3D" id="2.60.120.10">
    <property type="entry name" value="Jelly Rolls"/>
    <property type="match status" value="1"/>
</dbReference>
<feature type="domain" description="HTH crp-type" evidence="5">
    <location>
        <begin position="136"/>
        <end position="205"/>
    </location>
</feature>
<keyword evidence="7" id="KW-1185">Reference proteome</keyword>
<keyword evidence="2" id="KW-0238">DNA-binding</keyword>
<evidence type="ECO:0000256" key="1">
    <source>
        <dbReference type="ARBA" id="ARBA00023015"/>
    </source>
</evidence>
<accession>B1Y4D8</accession>
<dbReference type="InterPro" id="IPR018490">
    <property type="entry name" value="cNMP-bd_dom_sf"/>
</dbReference>
<dbReference type="Gene3D" id="1.10.10.10">
    <property type="entry name" value="Winged helix-like DNA-binding domain superfamily/Winged helix DNA-binding domain"/>
    <property type="match status" value="1"/>
</dbReference>
<sequence length="215" mass="23486">MGSPPLTPAEMALLLQLAQRHSVHAGDVVLDPGETARSLVLLLSGDVVLGSRAHDGGLRTERSLAGPAWLDASSAWLGEPYAMEALALSDVVIAEIPLDALKTHLTTHPQLAQRFCVNLARRVNELTEASRNLLHNDAPARFARWLLQRCPGTLDHCELRLQERKRDIAQQLAMTPETLSRLMRSFESRGVVSVRGYNLSVHDLPALRALAGDDA</sequence>
<dbReference type="GO" id="GO:0003700">
    <property type="term" value="F:DNA-binding transcription factor activity"/>
    <property type="evidence" value="ECO:0007669"/>
    <property type="project" value="TreeGrafter"/>
</dbReference>
<evidence type="ECO:0000313" key="7">
    <source>
        <dbReference type="Proteomes" id="UP000001693"/>
    </source>
</evidence>
<dbReference type="PROSITE" id="PS51063">
    <property type="entry name" value="HTH_CRP_2"/>
    <property type="match status" value="1"/>
</dbReference>
<dbReference type="InterPro" id="IPR014710">
    <property type="entry name" value="RmlC-like_jellyroll"/>
</dbReference>
<dbReference type="Proteomes" id="UP000001693">
    <property type="component" value="Chromosome"/>
</dbReference>
<dbReference type="AlphaFoldDB" id="B1Y4D8"/>
<dbReference type="PANTHER" id="PTHR24567">
    <property type="entry name" value="CRP FAMILY TRANSCRIPTIONAL REGULATORY PROTEIN"/>
    <property type="match status" value="1"/>
</dbReference>
<evidence type="ECO:0000256" key="2">
    <source>
        <dbReference type="ARBA" id="ARBA00023125"/>
    </source>
</evidence>
<dbReference type="STRING" id="395495.Lcho_3585"/>
<evidence type="ECO:0000259" key="5">
    <source>
        <dbReference type="PROSITE" id="PS51063"/>
    </source>
</evidence>
<dbReference type="KEGG" id="lch:Lcho_3585"/>
<evidence type="ECO:0000256" key="3">
    <source>
        <dbReference type="ARBA" id="ARBA00023163"/>
    </source>
</evidence>
<dbReference type="InterPro" id="IPR012318">
    <property type="entry name" value="HTH_CRP"/>
</dbReference>
<dbReference type="PANTHER" id="PTHR24567:SF74">
    <property type="entry name" value="HTH-TYPE TRANSCRIPTIONAL REGULATOR ARCR"/>
    <property type="match status" value="1"/>
</dbReference>
<dbReference type="eggNOG" id="COG0664">
    <property type="taxonomic scope" value="Bacteria"/>
</dbReference>
<keyword evidence="3" id="KW-0804">Transcription</keyword>
<dbReference type="PROSITE" id="PS50042">
    <property type="entry name" value="CNMP_BINDING_3"/>
    <property type="match status" value="1"/>
</dbReference>
<dbReference type="CDD" id="cd00038">
    <property type="entry name" value="CAP_ED"/>
    <property type="match status" value="1"/>
</dbReference>
<dbReference type="InterPro" id="IPR050397">
    <property type="entry name" value="Env_Response_Regulators"/>
</dbReference>
<evidence type="ECO:0000259" key="4">
    <source>
        <dbReference type="PROSITE" id="PS50042"/>
    </source>
</evidence>
<dbReference type="SMART" id="SM00419">
    <property type="entry name" value="HTH_CRP"/>
    <property type="match status" value="1"/>
</dbReference>
<gene>
    <name evidence="6" type="ordered locus">Lcho_3585</name>
</gene>
<dbReference type="InterPro" id="IPR000595">
    <property type="entry name" value="cNMP-bd_dom"/>
</dbReference>
<dbReference type="GO" id="GO:0003677">
    <property type="term" value="F:DNA binding"/>
    <property type="evidence" value="ECO:0007669"/>
    <property type="project" value="UniProtKB-KW"/>
</dbReference>